<dbReference type="AlphaFoldDB" id="A0ABD3BQW0"/>
<evidence type="ECO:0000313" key="1">
    <source>
        <dbReference type="EMBL" id="KAL3619820.1"/>
    </source>
</evidence>
<accession>A0ABD3BQW0</accession>
<comment type="caution">
    <text evidence="1">The sequence shown here is derived from an EMBL/GenBank/DDBJ whole genome shotgun (WGS) entry which is preliminary data.</text>
</comment>
<dbReference type="Proteomes" id="UP001632038">
    <property type="component" value="Unassembled WGS sequence"/>
</dbReference>
<gene>
    <name evidence="1" type="ORF">CASFOL_034732</name>
</gene>
<keyword evidence="2" id="KW-1185">Reference proteome</keyword>
<organism evidence="1 2">
    <name type="scientific">Castilleja foliolosa</name>
    <dbReference type="NCBI Taxonomy" id="1961234"/>
    <lineage>
        <taxon>Eukaryota</taxon>
        <taxon>Viridiplantae</taxon>
        <taxon>Streptophyta</taxon>
        <taxon>Embryophyta</taxon>
        <taxon>Tracheophyta</taxon>
        <taxon>Spermatophyta</taxon>
        <taxon>Magnoliopsida</taxon>
        <taxon>eudicotyledons</taxon>
        <taxon>Gunneridae</taxon>
        <taxon>Pentapetalae</taxon>
        <taxon>asterids</taxon>
        <taxon>lamiids</taxon>
        <taxon>Lamiales</taxon>
        <taxon>Orobanchaceae</taxon>
        <taxon>Pedicularideae</taxon>
        <taxon>Castillejinae</taxon>
        <taxon>Castilleja</taxon>
    </lineage>
</organism>
<evidence type="ECO:0008006" key="3">
    <source>
        <dbReference type="Google" id="ProtNLM"/>
    </source>
</evidence>
<sequence length="137" mass="15418">MILDMNNKLFLSPLCKTEFLVFTIVLWDMICYSRNLISHGYVALTIQDMASLVSRKTKAHWLSISKTLLLRSSPNQSWVPPQAGWIKINMDASFVDGVAFTGAVIRNMDDSILLASTSKHNCLDPNHSRVFGSQRCL</sequence>
<proteinExistence type="predicted"/>
<protein>
    <recommendedName>
        <fullName evidence="3">RNase H type-1 domain-containing protein</fullName>
    </recommendedName>
</protein>
<dbReference type="EMBL" id="JAVIJP010000066">
    <property type="protein sequence ID" value="KAL3619820.1"/>
    <property type="molecule type" value="Genomic_DNA"/>
</dbReference>
<name>A0ABD3BQW0_9LAMI</name>
<reference evidence="2" key="1">
    <citation type="journal article" date="2024" name="IScience">
        <title>Strigolactones Initiate the Formation of Haustorium-like Structures in Castilleja.</title>
        <authorList>
            <person name="Buerger M."/>
            <person name="Peterson D."/>
            <person name="Chory J."/>
        </authorList>
    </citation>
    <scope>NUCLEOTIDE SEQUENCE [LARGE SCALE GENOMIC DNA]</scope>
</reference>
<evidence type="ECO:0000313" key="2">
    <source>
        <dbReference type="Proteomes" id="UP001632038"/>
    </source>
</evidence>